<dbReference type="InterPro" id="IPR011032">
    <property type="entry name" value="GroES-like_sf"/>
</dbReference>
<keyword evidence="2" id="KW-0560">Oxidoreductase</keyword>
<proteinExistence type="predicted"/>
<gene>
    <name evidence="4" type="ORF">OOZ53_18765</name>
</gene>
<dbReference type="Gene3D" id="3.40.50.720">
    <property type="entry name" value="NAD(P)-binding Rossmann-like Domain"/>
    <property type="match status" value="1"/>
</dbReference>
<dbReference type="InterPro" id="IPR020843">
    <property type="entry name" value="ER"/>
</dbReference>
<dbReference type="SUPFAM" id="SSF51735">
    <property type="entry name" value="NAD(P)-binding Rossmann-fold domains"/>
    <property type="match status" value="1"/>
</dbReference>
<evidence type="ECO:0000313" key="4">
    <source>
        <dbReference type="EMBL" id="MDA4847411.1"/>
    </source>
</evidence>
<dbReference type="Pfam" id="PF13602">
    <property type="entry name" value="ADH_zinc_N_2"/>
    <property type="match status" value="1"/>
</dbReference>
<dbReference type="SMART" id="SM00829">
    <property type="entry name" value="PKS_ER"/>
    <property type="match status" value="1"/>
</dbReference>
<evidence type="ECO:0000256" key="1">
    <source>
        <dbReference type="ARBA" id="ARBA00022857"/>
    </source>
</evidence>
<keyword evidence="5" id="KW-1185">Reference proteome</keyword>
<dbReference type="RefSeq" id="WP_271091232.1">
    <property type="nucleotide sequence ID" value="NZ_JAPJZH010000012.1"/>
</dbReference>
<accession>A0ABT4VRS8</accession>
<dbReference type="InterPro" id="IPR036291">
    <property type="entry name" value="NAD(P)-bd_dom_sf"/>
</dbReference>
<dbReference type="Proteomes" id="UP001148313">
    <property type="component" value="Unassembled WGS sequence"/>
</dbReference>
<dbReference type="Pfam" id="PF08240">
    <property type="entry name" value="ADH_N"/>
    <property type="match status" value="1"/>
</dbReference>
<dbReference type="SUPFAM" id="SSF50129">
    <property type="entry name" value="GroES-like"/>
    <property type="match status" value="1"/>
</dbReference>
<dbReference type="PANTHER" id="PTHR48106">
    <property type="entry name" value="QUINONE OXIDOREDUCTASE PIG3-RELATED"/>
    <property type="match status" value="1"/>
</dbReference>
<comment type="caution">
    <text evidence="4">The sequence shown here is derived from an EMBL/GenBank/DDBJ whole genome shotgun (WGS) entry which is preliminary data.</text>
</comment>
<name>A0ABT4VRS8_9HYPH</name>
<dbReference type="Gene3D" id="3.90.180.10">
    <property type="entry name" value="Medium-chain alcohol dehydrogenases, catalytic domain"/>
    <property type="match status" value="1"/>
</dbReference>
<dbReference type="InterPro" id="IPR013154">
    <property type="entry name" value="ADH-like_N"/>
</dbReference>
<evidence type="ECO:0000256" key="2">
    <source>
        <dbReference type="ARBA" id="ARBA00023002"/>
    </source>
</evidence>
<sequence length="333" mass="36161">MKAITYAKYGPPEVLQLADVEKPAPGDDELLIRVRAAEATKADCELRGFKFSVNWFWLPLRIAVGITRPRRKILGGYFAGEIAAVGKDVTGFTVGDAVFGSAGLRMGAYGEFAALPSKCTIAAKPHNMSFAEAAAVPLGGLNALHFMRLAKIKDGDTVLINGAGGSIGAHAVQIARSMGAEVTAVDKAQKAEMLERLGIDHFIDYTRENFARMGKTYDVVFDMVPRSSYRACMAVLKPGGRYFTGNPRLSVMLRTVLTNRFTDKHASFAFAGETIEELDTLRQMIEDGKIVSIVDRVLPMGEAATAHRLVETEQRNGAIVLSIGEPEETENEM</sequence>
<reference evidence="4" key="1">
    <citation type="submission" date="2022-11" db="EMBL/GenBank/DDBJ databases">
        <title>Hoeflea poritis sp. nov., isolated from scleractinian coral Porites lutea.</title>
        <authorList>
            <person name="Zhang G."/>
            <person name="Wei Q."/>
            <person name="Cai L."/>
        </authorList>
    </citation>
    <scope>NUCLEOTIDE SEQUENCE</scope>
    <source>
        <strain evidence="4">E7-10</strain>
    </source>
</reference>
<evidence type="ECO:0000259" key="3">
    <source>
        <dbReference type="SMART" id="SM00829"/>
    </source>
</evidence>
<dbReference type="EMBL" id="JAPJZH010000012">
    <property type="protein sequence ID" value="MDA4847411.1"/>
    <property type="molecule type" value="Genomic_DNA"/>
</dbReference>
<organism evidence="4 5">
    <name type="scientific">Hoeflea poritis</name>
    <dbReference type="NCBI Taxonomy" id="2993659"/>
    <lineage>
        <taxon>Bacteria</taxon>
        <taxon>Pseudomonadati</taxon>
        <taxon>Pseudomonadota</taxon>
        <taxon>Alphaproteobacteria</taxon>
        <taxon>Hyphomicrobiales</taxon>
        <taxon>Rhizobiaceae</taxon>
        <taxon>Hoeflea</taxon>
    </lineage>
</organism>
<evidence type="ECO:0000313" key="5">
    <source>
        <dbReference type="Proteomes" id="UP001148313"/>
    </source>
</evidence>
<protein>
    <submittedName>
        <fullName evidence="4">NAD(P)-dependent alcohol dehydrogenase</fullName>
    </submittedName>
</protein>
<dbReference type="CDD" id="cd08267">
    <property type="entry name" value="MDR1"/>
    <property type="match status" value="1"/>
</dbReference>
<feature type="domain" description="Enoyl reductase (ER)" evidence="3">
    <location>
        <begin position="10"/>
        <end position="321"/>
    </location>
</feature>
<keyword evidence="1" id="KW-0521">NADP</keyword>